<evidence type="ECO:0000256" key="2">
    <source>
        <dbReference type="ARBA" id="ARBA00022692"/>
    </source>
</evidence>
<feature type="transmembrane region" description="Helical" evidence="5">
    <location>
        <begin position="74"/>
        <end position="94"/>
    </location>
</feature>
<evidence type="ECO:0000256" key="1">
    <source>
        <dbReference type="ARBA" id="ARBA00004141"/>
    </source>
</evidence>
<dbReference type="SUPFAM" id="SSF103473">
    <property type="entry name" value="MFS general substrate transporter"/>
    <property type="match status" value="1"/>
</dbReference>
<evidence type="ECO:0000256" key="3">
    <source>
        <dbReference type="ARBA" id="ARBA00022989"/>
    </source>
</evidence>
<dbReference type="InterPro" id="IPR011701">
    <property type="entry name" value="MFS"/>
</dbReference>
<protein>
    <submittedName>
        <fullName evidence="6">Major facilitator superfamily domain-containing protein</fullName>
    </submittedName>
</protein>
<feature type="transmembrane region" description="Helical" evidence="5">
    <location>
        <begin position="164"/>
        <end position="187"/>
    </location>
</feature>
<comment type="subcellular location">
    <subcellularLocation>
        <location evidence="1">Membrane</location>
        <topology evidence="1">Multi-pass membrane protein</topology>
    </subcellularLocation>
</comment>
<keyword evidence="2 5" id="KW-0812">Transmembrane</keyword>
<feature type="transmembrane region" description="Helical" evidence="5">
    <location>
        <begin position="41"/>
        <end position="62"/>
    </location>
</feature>
<dbReference type="Pfam" id="PF07690">
    <property type="entry name" value="MFS_1"/>
    <property type="match status" value="1"/>
</dbReference>
<proteinExistence type="predicted"/>
<dbReference type="Gene3D" id="1.20.1250.20">
    <property type="entry name" value="MFS general substrate transporter like domains"/>
    <property type="match status" value="1"/>
</dbReference>
<name>A0A9P5UB81_9AGAR</name>
<evidence type="ECO:0000313" key="7">
    <source>
        <dbReference type="Proteomes" id="UP000772434"/>
    </source>
</evidence>
<keyword evidence="4 5" id="KW-0472">Membrane</keyword>
<accession>A0A9P5UB81</accession>
<feature type="transmembrane region" description="Helical" evidence="5">
    <location>
        <begin position="130"/>
        <end position="152"/>
    </location>
</feature>
<evidence type="ECO:0000313" key="6">
    <source>
        <dbReference type="EMBL" id="KAF9071838.1"/>
    </source>
</evidence>
<reference evidence="6" key="1">
    <citation type="submission" date="2020-11" db="EMBL/GenBank/DDBJ databases">
        <authorList>
            <consortium name="DOE Joint Genome Institute"/>
            <person name="Ahrendt S."/>
            <person name="Riley R."/>
            <person name="Andreopoulos W."/>
            <person name="Labutti K."/>
            <person name="Pangilinan J."/>
            <person name="Ruiz-Duenas F.J."/>
            <person name="Barrasa J.M."/>
            <person name="Sanchez-Garcia M."/>
            <person name="Camarero S."/>
            <person name="Miyauchi S."/>
            <person name="Serrano A."/>
            <person name="Linde D."/>
            <person name="Babiker R."/>
            <person name="Drula E."/>
            <person name="Ayuso-Fernandez I."/>
            <person name="Pacheco R."/>
            <person name="Padilla G."/>
            <person name="Ferreira P."/>
            <person name="Barriuso J."/>
            <person name="Kellner H."/>
            <person name="Castanera R."/>
            <person name="Alfaro M."/>
            <person name="Ramirez L."/>
            <person name="Pisabarro A.G."/>
            <person name="Kuo A."/>
            <person name="Tritt A."/>
            <person name="Lipzen A."/>
            <person name="He G."/>
            <person name="Yan M."/>
            <person name="Ng V."/>
            <person name="Cullen D."/>
            <person name="Martin F."/>
            <person name="Rosso M.-N."/>
            <person name="Henrissat B."/>
            <person name="Hibbett D."/>
            <person name="Martinez A.T."/>
            <person name="Grigoriev I.V."/>
        </authorList>
    </citation>
    <scope>NUCLEOTIDE SEQUENCE</scope>
    <source>
        <strain evidence="6">AH 40177</strain>
    </source>
</reference>
<organism evidence="6 7">
    <name type="scientific">Rhodocollybia butyracea</name>
    <dbReference type="NCBI Taxonomy" id="206335"/>
    <lineage>
        <taxon>Eukaryota</taxon>
        <taxon>Fungi</taxon>
        <taxon>Dikarya</taxon>
        <taxon>Basidiomycota</taxon>
        <taxon>Agaricomycotina</taxon>
        <taxon>Agaricomycetes</taxon>
        <taxon>Agaricomycetidae</taxon>
        <taxon>Agaricales</taxon>
        <taxon>Marasmiineae</taxon>
        <taxon>Omphalotaceae</taxon>
        <taxon>Rhodocollybia</taxon>
    </lineage>
</organism>
<dbReference type="GO" id="GO:0022857">
    <property type="term" value="F:transmembrane transporter activity"/>
    <property type="evidence" value="ECO:0007669"/>
    <property type="project" value="InterPro"/>
</dbReference>
<keyword evidence="7" id="KW-1185">Reference proteome</keyword>
<keyword evidence="3 5" id="KW-1133">Transmembrane helix</keyword>
<dbReference type="InterPro" id="IPR036259">
    <property type="entry name" value="MFS_trans_sf"/>
</dbReference>
<dbReference type="Proteomes" id="UP000772434">
    <property type="component" value="Unassembled WGS sequence"/>
</dbReference>
<gene>
    <name evidence="6" type="ORF">BDP27DRAFT_1218529</name>
</gene>
<evidence type="ECO:0000256" key="4">
    <source>
        <dbReference type="ARBA" id="ARBA00023136"/>
    </source>
</evidence>
<sequence length="287" mass="30268">MLCALGVSGVAFCVVEGYAKMPIAPGRLFVKWEWRNVPLMMITRTLLFFHNFAMIFYVPIFLQVIGLSTIASSALIIPFLTAAALSSTAANSVASKYGHVRAISLCGIAIIPVGMGLMSTLNEKSSIGMIVGYSLISGIGFGSTTQISMVIAQVGIPAEELSTVTALIGTAPTLGGTLGVAVVGTVINNDYQKTVRNAISSFIPDNTNSTSISLNPSDVVSSISSLALNSPIRDVLVKAYVSAWQKGCYTLIGVAGLQLVLCAIMRKVEFDSSEEKSQSAAEKEKDQ</sequence>
<comment type="caution">
    <text evidence="6">The sequence shown here is derived from an EMBL/GenBank/DDBJ whole genome shotgun (WGS) entry which is preliminary data.</text>
</comment>
<dbReference type="PANTHER" id="PTHR23501">
    <property type="entry name" value="MAJOR FACILITATOR SUPERFAMILY"/>
    <property type="match status" value="1"/>
</dbReference>
<evidence type="ECO:0000256" key="5">
    <source>
        <dbReference type="SAM" id="Phobius"/>
    </source>
</evidence>
<dbReference type="GO" id="GO:0005886">
    <property type="term" value="C:plasma membrane"/>
    <property type="evidence" value="ECO:0007669"/>
    <property type="project" value="TreeGrafter"/>
</dbReference>
<feature type="transmembrane region" description="Helical" evidence="5">
    <location>
        <begin position="100"/>
        <end position="118"/>
    </location>
</feature>
<dbReference type="EMBL" id="JADNRY010000029">
    <property type="protein sequence ID" value="KAF9071838.1"/>
    <property type="molecule type" value="Genomic_DNA"/>
</dbReference>
<dbReference type="AlphaFoldDB" id="A0A9P5UB81"/>
<dbReference type="OrthoDB" id="6770063at2759"/>
<dbReference type="PANTHER" id="PTHR23501:SF39">
    <property type="entry name" value="MULTIDRUG TRANSPORTER, PUTATIVE (AFU_ORTHOLOGUE AFUA_1G05010)-RELATED"/>
    <property type="match status" value="1"/>
</dbReference>